<proteinExistence type="inferred from homology"/>
<keyword evidence="5" id="KW-0687">Ribonucleoprotein</keyword>
<dbReference type="Gene3D" id="2.30.30.30">
    <property type="match status" value="1"/>
</dbReference>
<accession>A0A4Y7IVZ4</accession>
<dbReference type="STRING" id="3469.A0A4Y7IVZ4"/>
<dbReference type="FunFam" id="2.40.50.740:FF:000001">
    <property type="entry name" value="40S ribosomal protein S4"/>
    <property type="match status" value="1"/>
</dbReference>
<dbReference type="Gramene" id="RZC51678">
    <property type="protein sequence ID" value="RZC51678"/>
    <property type="gene ID" value="C5167_020105"/>
</dbReference>
<feature type="domain" description="Small ribosomal subunit protein eS4 central region" evidence="7">
    <location>
        <begin position="160"/>
        <end position="208"/>
    </location>
</feature>
<feature type="compositionally biased region" description="Basic and acidic residues" evidence="6">
    <location>
        <begin position="1"/>
        <end position="30"/>
    </location>
</feature>
<evidence type="ECO:0000256" key="3">
    <source>
        <dbReference type="ARBA" id="ARBA00022884"/>
    </source>
</evidence>
<feature type="domain" description="Small ribosomal subunit protein eS4 C-terminal" evidence="8">
    <location>
        <begin position="232"/>
        <end position="277"/>
    </location>
</feature>
<feature type="region of interest" description="Disordered" evidence="6">
    <location>
        <begin position="1"/>
        <end position="33"/>
    </location>
</feature>
<gene>
    <name evidence="9" type="ORF">C5167_020105</name>
</gene>
<evidence type="ECO:0000259" key="7">
    <source>
        <dbReference type="Pfam" id="PF00900"/>
    </source>
</evidence>
<reference evidence="9 10" key="1">
    <citation type="journal article" date="2018" name="Science">
        <title>The opium poppy genome and morphinan production.</title>
        <authorList>
            <person name="Guo L."/>
            <person name="Winzer T."/>
            <person name="Yang X."/>
            <person name="Li Y."/>
            <person name="Ning Z."/>
            <person name="He Z."/>
            <person name="Teodor R."/>
            <person name="Lu Y."/>
            <person name="Bowser T.A."/>
            <person name="Graham I.A."/>
            <person name="Ye K."/>
        </authorList>
    </citation>
    <scope>NUCLEOTIDE SEQUENCE [LARGE SCALE GENOMIC DNA]</scope>
    <source>
        <strain evidence="10">cv. HN1</strain>
        <tissue evidence="9">Leaves</tissue>
    </source>
</reference>
<dbReference type="EMBL" id="CM010716">
    <property type="protein sequence ID" value="RZC51678.1"/>
    <property type="molecule type" value="Genomic_DNA"/>
</dbReference>
<evidence type="ECO:0000313" key="10">
    <source>
        <dbReference type="Proteomes" id="UP000316621"/>
    </source>
</evidence>
<dbReference type="InterPro" id="IPR013845">
    <property type="entry name" value="Ribosomal_eS4_central_region"/>
</dbReference>
<dbReference type="InterPro" id="IPR014722">
    <property type="entry name" value="Rib_uL2_dom2"/>
</dbReference>
<evidence type="ECO:0000256" key="5">
    <source>
        <dbReference type="ARBA" id="ARBA00023274"/>
    </source>
</evidence>
<evidence type="ECO:0000256" key="1">
    <source>
        <dbReference type="ARBA" id="ARBA00007500"/>
    </source>
</evidence>
<evidence type="ECO:0000313" key="9">
    <source>
        <dbReference type="EMBL" id="RZC51678.1"/>
    </source>
</evidence>
<keyword evidence="3" id="KW-0694">RNA-binding</keyword>
<evidence type="ECO:0000259" key="8">
    <source>
        <dbReference type="Pfam" id="PF16121"/>
    </source>
</evidence>
<evidence type="ECO:0000256" key="6">
    <source>
        <dbReference type="SAM" id="MobiDB-lite"/>
    </source>
</evidence>
<dbReference type="Proteomes" id="UP000316621">
    <property type="component" value="Chromosome 2"/>
</dbReference>
<dbReference type="InterPro" id="IPR038237">
    <property type="entry name" value="Ribosomal_eS4_central_sf"/>
</dbReference>
<dbReference type="GO" id="GO:0003735">
    <property type="term" value="F:structural constituent of ribosome"/>
    <property type="evidence" value="ECO:0007669"/>
    <property type="project" value="InterPro"/>
</dbReference>
<dbReference type="GO" id="GO:0006412">
    <property type="term" value="P:translation"/>
    <property type="evidence" value="ECO:0007669"/>
    <property type="project" value="InterPro"/>
</dbReference>
<dbReference type="GO" id="GO:0019843">
    <property type="term" value="F:rRNA binding"/>
    <property type="evidence" value="ECO:0007669"/>
    <property type="project" value="UniProtKB-KW"/>
</dbReference>
<keyword evidence="2" id="KW-0699">rRNA-binding</keyword>
<dbReference type="PANTHER" id="PTHR11581:SF0">
    <property type="entry name" value="SMALL RIBOSOMAL SUBUNIT PROTEIN ES4"/>
    <property type="match status" value="1"/>
</dbReference>
<dbReference type="GO" id="GO:0022627">
    <property type="term" value="C:cytosolic small ribosomal subunit"/>
    <property type="evidence" value="ECO:0007669"/>
    <property type="project" value="TreeGrafter"/>
</dbReference>
<sequence>MLGRKQDWQDRSKFMRRGKQEADNKNDNSPKESLLGFQISGWHILTRKQVKKEGIDFEDEVKKFTVMDATAQVVLTMLRIRLLGKRLWNLILELNPNAFRPKIVSSSHRVIDTKMSCQFPRKMRTSIPFTTPRVVSDSTQSRMKRRRSVFLFCSFHCRTVQACKVPNVHFGTKGIPYINTFDGLTIRYPYPLVKANNTIRLDLESNKINFIKFGIVIVVMVTGRRNRDRVGDNTGHEFANCFANVFNNGKGSKPWVTLPKGKGIKLIIIKEARELLAAQGSVTA</sequence>
<dbReference type="InterPro" id="IPR000876">
    <property type="entry name" value="Ribosomal_eS4"/>
</dbReference>
<protein>
    <submittedName>
        <fullName evidence="9">Uncharacterized protein</fullName>
    </submittedName>
</protein>
<keyword evidence="4" id="KW-0689">Ribosomal protein</keyword>
<dbReference type="Pfam" id="PF16121">
    <property type="entry name" value="40S_S4_C"/>
    <property type="match status" value="1"/>
</dbReference>
<dbReference type="Gene3D" id="2.40.50.740">
    <property type="match status" value="1"/>
</dbReference>
<dbReference type="AlphaFoldDB" id="A0A4Y7IVZ4"/>
<name>A0A4Y7IVZ4_PAPSO</name>
<comment type="similarity">
    <text evidence="1">Belongs to the eukaryotic ribosomal protein eS4 family.</text>
</comment>
<keyword evidence="10" id="KW-1185">Reference proteome</keyword>
<evidence type="ECO:0000256" key="4">
    <source>
        <dbReference type="ARBA" id="ARBA00022980"/>
    </source>
</evidence>
<organism evidence="9 10">
    <name type="scientific">Papaver somniferum</name>
    <name type="common">Opium poppy</name>
    <dbReference type="NCBI Taxonomy" id="3469"/>
    <lineage>
        <taxon>Eukaryota</taxon>
        <taxon>Viridiplantae</taxon>
        <taxon>Streptophyta</taxon>
        <taxon>Embryophyta</taxon>
        <taxon>Tracheophyta</taxon>
        <taxon>Spermatophyta</taxon>
        <taxon>Magnoliopsida</taxon>
        <taxon>Ranunculales</taxon>
        <taxon>Papaveraceae</taxon>
        <taxon>Papaveroideae</taxon>
        <taxon>Papaver</taxon>
    </lineage>
</organism>
<dbReference type="InterPro" id="IPR032277">
    <property type="entry name" value="Ribosomal_eS4_C"/>
</dbReference>
<evidence type="ECO:0000256" key="2">
    <source>
        <dbReference type="ARBA" id="ARBA00022730"/>
    </source>
</evidence>
<dbReference type="Pfam" id="PF00900">
    <property type="entry name" value="Ribosomal_S4e"/>
    <property type="match status" value="1"/>
</dbReference>
<dbReference type="PANTHER" id="PTHR11581">
    <property type="entry name" value="30S/40S RIBOSOMAL PROTEIN S4"/>
    <property type="match status" value="1"/>
</dbReference>